<dbReference type="GO" id="GO:0042393">
    <property type="term" value="F:histone binding"/>
    <property type="evidence" value="ECO:0007669"/>
    <property type="project" value="UniProtKB-ARBA"/>
</dbReference>
<dbReference type="GO" id="GO:0005634">
    <property type="term" value="C:nucleus"/>
    <property type="evidence" value="ECO:0007669"/>
    <property type="project" value="InterPro"/>
</dbReference>
<organism evidence="4 5">
    <name type="scientific">Arachis hypogaea</name>
    <name type="common">Peanut</name>
    <dbReference type="NCBI Taxonomy" id="3818"/>
    <lineage>
        <taxon>Eukaryota</taxon>
        <taxon>Viridiplantae</taxon>
        <taxon>Streptophyta</taxon>
        <taxon>Embryophyta</taxon>
        <taxon>Tracheophyta</taxon>
        <taxon>Spermatophyta</taxon>
        <taxon>Magnoliopsida</taxon>
        <taxon>eudicotyledons</taxon>
        <taxon>Gunneridae</taxon>
        <taxon>Pentapetalae</taxon>
        <taxon>rosids</taxon>
        <taxon>fabids</taxon>
        <taxon>Fabales</taxon>
        <taxon>Fabaceae</taxon>
        <taxon>Papilionoideae</taxon>
        <taxon>50 kb inversion clade</taxon>
        <taxon>dalbergioids sensu lato</taxon>
        <taxon>Dalbergieae</taxon>
        <taxon>Pterocarpus clade</taxon>
        <taxon>Arachis</taxon>
    </lineage>
</organism>
<accession>A0A445CHI7</accession>
<dbReference type="EMBL" id="SDMP01000007">
    <property type="protein sequence ID" value="RYR50384.1"/>
    <property type="molecule type" value="Genomic_DNA"/>
</dbReference>
<evidence type="ECO:0000313" key="5">
    <source>
        <dbReference type="Proteomes" id="UP000289738"/>
    </source>
</evidence>
<dbReference type="PANTHER" id="PTHR11875">
    <property type="entry name" value="TESTIS-SPECIFIC Y-ENCODED PROTEIN"/>
    <property type="match status" value="1"/>
</dbReference>
<gene>
    <name evidence="4" type="ORF">Ahy_A07g036979</name>
</gene>
<name>A0A445CHI7_ARAHY</name>
<evidence type="ECO:0008006" key="6">
    <source>
        <dbReference type="Google" id="ProtNLM"/>
    </source>
</evidence>
<evidence type="ECO:0000256" key="1">
    <source>
        <dbReference type="ARBA" id="ARBA00009947"/>
    </source>
</evidence>
<dbReference type="GO" id="GO:0000724">
    <property type="term" value="P:double-strand break repair via homologous recombination"/>
    <property type="evidence" value="ECO:0007669"/>
    <property type="project" value="UniProtKB-ARBA"/>
</dbReference>
<dbReference type="InterPro" id="IPR002164">
    <property type="entry name" value="NAP_family"/>
</dbReference>
<dbReference type="STRING" id="3818.A0A445CHI7"/>
<dbReference type="AlphaFoldDB" id="A0A445CHI7"/>
<proteinExistence type="inferred from homology"/>
<dbReference type="GO" id="GO:0006334">
    <property type="term" value="P:nucleosome assembly"/>
    <property type="evidence" value="ECO:0007669"/>
    <property type="project" value="InterPro"/>
</dbReference>
<keyword evidence="5" id="KW-1185">Reference proteome</keyword>
<keyword evidence="2" id="KW-0143">Chaperone</keyword>
<dbReference type="Pfam" id="PF00956">
    <property type="entry name" value="NAP"/>
    <property type="match status" value="1"/>
</dbReference>
<dbReference type="Gene3D" id="3.30.1120.90">
    <property type="entry name" value="Nucleosome assembly protein"/>
    <property type="match status" value="1"/>
</dbReference>
<evidence type="ECO:0000313" key="4">
    <source>
        <dbReference type="EMBL" id="RYR50384.1"/>
    </source>
</evidence>
<evidence type="ECO:0000256" key="2">
    <source>
        <dbReference type="ARBA" id="ARBA00023186"/>
    </source>
</evidence>
<evidence type="ECO:0000256" key="3">
    <source>
        <dbReference type="RuleBase" id="RU003876"/>
    </source>
</evidence>
<dbReference type="SUPFAM" id="SSF143113">
    <property type="entry name" value="NAP-like"/>
    <property type="match status" value="1"/>
</dbReference>
<sequence>MLDKRTELHVFIFLGFSPAHFQRTSLILNSKTQTLFSLSLPLESLSVSLGSLLVHTHRRLVAPLVSSPAFQRLAAFPGLLLTGDRSNSSDRCRSSIHRRESPWIVDCLRVVTCFVAHPLLGSGPLHHLVVVALGNVVWQGHQIHLKIGQHDELEVKFSEERASLEAKYQKMYQPLYTKRFEIVNGVIEVEGITEEKTADAEEDEEKGVPVFWLNAMKNNEVLAEEISEHDEGALKFLNGAG</sequence>
<dbReference type="Proteomes" id="UP000289738">
    <property type="component" value="Chromosome A07"/>
</dbReference>
<dbReference type="Gene3D" id="1.20.5.1500">
    <property type="match status" value="1"/>
</dbReference>
<comment type="similarity">
    <text evidence="1 3">Belongs to the nucleosome assembly protein (NAP) family.</text>
</comment>
<dbReference type="InterPro" id="IPR037231">
    <property type="entry name" value="NAP-like_sf"/>
</dbReference>
<comment type="caution">
    <text evidence="4">The sequence shown here is derived from an EMBL/GenBank/DDBJ whole genome shotgun (WGS) entry which is preliminary data.</text>
</comment>
<reference evidence="4 5" key="1">
    <citation type="submission" date="2019-01" db="EMBL/GenBank/DDBJ databases">
        <title>Sequencing of cultivated peanut Arachis hypogaea provides insights into genome evolution and oil improvement.</title>
        <authorList>
            <person name="Chen X."/>
        </authorList>
    </citation>
    <scope>NUCLEOTIDE SEQUENCE [LARGE SCALE GENOMIC DNA]</scope>
    <source>
        <strain evidence="5">cv. Fuhuasheng</strain>
        <tissue evidence="4">Leaves</tissue>
    </source>
</reference>
<protein>
    <recommendedName>
        <fullName evidence="6">Nucleosome assembly protein</fullName>
    </recommendedName>
</protein>